<dbReference type="OrthoDB" id="524326at2759"/>
<dbReference type="GO" id="GO:0031267">
    <property type="term" value="F:small GTPase binding"/>
    <property type="evidence" value="ECO:0007669"/>
    <property type="project" value="InterPro"/>
</dbReference>
<proteinExistence type="predicted"/>
<dbReference type="PANTHER" id="PTHR12783">
    <property type="entry name" value="RALA BINDING PROTEIN 1 RALBP1"/>
    <property type="match status" value="1"/>
</dbReference>
<sequence length="655" mass="71690">MSDILDDSMREQLAAALLGWGEEHGTQRVLGGTIDSTETGDDNGQATPKTAPGFGHRQGQIRGVVMDSADEEDKPNDDIDADSVEDPNEISDGWSKRDVHQQARSVGTERQAPVGRKEKALPPLPDEQPASTSPEPEMSCRISRFPFTHPCEVPELIPDQEDMSGTSSTPSAPAPATPGVTSEVFRPLSQLTSLDLELGRHLNPTSGSEAHSGQRKTSIKSTKTAESEGLGIIQEEEGNTDENTDGVSLLTPTEASYNNRNSEGGDKKLFLSVDGSHCPSVSSLGSGSSSEWRPSHGNTATRKSVNFFSRIRNGGNRAEDPCLERRSLTPMQLATPPRAPDHHDDEPPAPVGAMPTLSHTNTVRTEVSTTTKFFHRMPWLGESQPKKPEAVFGVDLKESIRVAPMKIRISHKGRTTSYRTFPLSMYKCCEFIRRAADTDANIFSSPGNAYNVTNLQAIFSTPPSFGEQFQFEGTDYTVYDAARLILVYLESLPKPLISPSVVKSWILLARQEGAIEPPCPRVETGLDFWTEALNRLPTANRNLTKYLLTVFAEVLLGARGEINEADARQLASAVSRAMFHHDAEGVILDNKGKDQKKKPVRRNVQPTLALAFLIKKRGEYAMSLSKAAGEDASKRHSQLFLPSTREILEWKGGPR</sequence>
<keyword evidence="4" id="KW-1185">Reference proteome</keyword>
<dbReference type="PROSITE" id="PS50238">
    <property type="entry name" value="RHOGAP"/>
    <property type="match status" value="1"/>
</dbReference>
<feature type="compositionally biased region" description="Polar residues" evidence="1">
    <location>
        <begin position="34"/>
        <end position="48"/>
    </location>
</feature>
<dbReference type="KEGG" id="mtm:MYCTH_2305614"/>
<dbReference type="eggNOG" id="KOG2710">
    <property type="taxonomic scope" value="Eukaryota"/>
</dbReference>
<feature type="compositionally biased region" description="Polar residues" evidence="1">
    <location>
        <begin position="203"/>
        <end position="212"/>
    </location>
</feature>
<dbReference type="HOGENOM" id="CLU_418671_0_0_1"/>
<evidence type="ECO:0000256" key="1">
    <source>
        <dbReference type="SAM" id="MobiDB-lite"/>
    </source>
</evidence>
<name>G2QDN8_THET4</name>
<feature type="region of interest" description="Disordered" evidence="1">
    <location>
        <begin position="22"/>
        <end position="181"/>
    </location>
</feature>
<dbReference type="STRING" id="573729.G2QDN8"/>
<accession>G2QDN8</accession>
<dbReference type="InterPro" id="IPR000198">
    <property type="entry name" value="RhoGAP_dom"/>
</dbReference>
<protein>
    <recommendedName>
        <fullName evidence="2">Rho-GAP domain-containing protein</fullName>
    </recommendedName>
</protein>
<dbReference type="Pfam" id="PF00620">
    <property type="entry name" value="RhoGAP"/>
    <property type="match status" value="1"/>
</dbReference>
<dbReference type="OMA" id="CEMPELM"/>
<dbReference type="EMBL" id="CP003004">
    <property type="protein sequence ID" value="AEO58349.1"/>
    <property type="molecule type" value="Genomic_DNA"/>
</dbReference>
<organism evidence="3 4">
    <name type="scientific">Thermothelomyces thermophilus (strain ATCC 42464 / BCRC 31852 / DSM 1799)</name>
    <name type="common">Sporotrichum thermophile</name>
    <dbReference type="NCBI Taxonomy" id="573729"/>
    <lineage>
        <taxon>Eukaryota</taxon>
        <taxon>Fungi</taxon>
        <taxon>Dikarya</taxon>
        <taxon>Ascomycota</taxon>
        <taxon>Pezizomycotina</taxon>
        <taxon>Sordariomycetes</taxon>
        <taxon>Sordariomycetidae</taxon>
        <taxon>Sordariales</taxon>
        <taxon>Chaetomiaceae</taxon>
        <taxon>Thermothelomyces</taxon>
    </lineage>
</organism>
<dbReference type="GO" id="GO:0007264">
    <property type="term" value="P:small GTPase-mediated signal transduction"/>
    <property type="evidence" value="ECO:0007669"/>
    <property type="project" value="InterPro"/>
</dbReference>
<evidence type="ECO:0000313" key="3">
    <source>
        <dbReference type="EMBL" id="AEO58349.1"/>
    </source>
</evidence>
<dbReference type="SUPFAM" id="SSF48350">
    <property type="entry name" value="GTPase activation domain, GAP"/>
    <property type="match status" value="1"/>
</dbReference>
<dbReference type="InterPro" id="IPR039767">
    <property type="entry name" value="RALBP1"/>
</dbReference>
<dbReference type="Proteomes" id="UP000007322">
    <property type="component" value="Chromosome 3"/>
</dbReference>
<evidence type="ECO:0000259" key="2">
    <source>
        <dbReference type="PROSITE" id="PS50238"/>
    </source>
</evidence>
<feature type="compositionally biased region" description="Basic and acidic residues" evidence="1">
    <location>
        <begin position="317"/>
        <end position="327"/>
    </location>
</feature>
<dbReference type="SMART" id="SM00324">
    <property type="entry name" value="RhoGAP"/>
    <property type="match status" value="1"/>
</dbReference>
<feature type="compositionally biased region" description="Polar residues" evidence="1">
    <location>
        <begin position="250"/>
        <end position="262"/>
    </location>
</feature>
<dbReference type="AlphaFoldDB" id="G2QDN8"/>
<dbReference type="GeneID" id="11509706"/>
<dbReference type="RefSeq" id="XP_003663594.1">
    <property type="nucleotide sequence ID" value="XM_003663546.1"/>
</dbReference>
<feature type="compositionally biased region" description="Acidic residues" evidence="1">
    <location>
        <begin position="68"/>
        <end position="89"/>
    </location>
</feature>
<feature type="compositionally biased region" description="Polar residues" evidence="1">
    <location>
        <begin position="298"/>
        <end position="307"/>
    </location>
</feature>
<dbReference type="PANTHER" id="PTHR12783:SF5">
    <property type="entry name" value="RALA-BINDING PROTEIN 1"/>
    <property type="match status" value="1"/>
</dbReference>
<feature type="region of interest" description="Disordered" evidence="1">
    <location>
        <begin position="200"/>
        <end position="264"/>
    </location>
</feature>
<feature type="compositionally biased region" description="Acidic residues" evidence="1">
    <location>
        <begin position="234"/>
        <end position="244"/>
    </location>
</feature>
<feature type="domain" description="Rho-GAP" evidence="2">
    <location>
        <begin position="407"/>
        <end position="621"/>
    </location>
</feature>
<feature type="compositionally biased region" description="Low complexity" evidence="1">
    <location>
        <begin position="279"/>
        <end position="297"/>
    </location>
</feature>
<reference evidence="3 4" key="1">
    <citation type="journal article" date="2011" name="Nat. Biotechnol.">
        <title>Comparative genomic analysis of the thermophilic biomass-degrading fungi Myceliophthora thermophila and Thielavia terrestris.</title>
        <authorList>
            <person name="Berka R.M."/>
            <person name="Grigoriev I.V."/>
            <person name="Otillar R."/>
            <person name="Salamov A."/>
            <person name="Grimwood J."/>
            <person name="Reid I."/>
            <person name="Ishmael N."/>
            <person name="John T."/>
            <person name="Darmond C."/>
            <person name="Moisan M.-C."/>
            <person name="Henrissat B."/>
            <person name="Coutinho P.M."/>
            <person name="Lombard V."/>
            <person name="Natvig D.O."/>
            <person name="Lindquist E."/>
            <person name="Schmutz J."/>
            <person name="Lucas S."/>
            <person name="Harris P."/>
            <person name="Powlowski J."/>
            <person name="Bellemare A."/>
            <person name="Taylor D."/>
            <person name="Butler G."/>
            <person name="de Vries R.P."/>
            <person name="Allijn I.E."/>
            <person name="van den Brink J."/>
            <person name="Ushinsky S."/>
            <person name="Storms R."/>
            <person name="Powell A.J."/>
            <person name="Paulsen I.T."/>
            <person name="Elbourne L.D.H."/>
            <person name="Baker S.E."/>
            <person name="Magnuson J."/>
            <person name="LaBoissiere S."/>
            <person name="Clutterbuck A.J."/>
            <person name="Martinez D."/>
            <person name="Wogulis M."/>
            <person name="de Leon A.L."/>
            <person name="Rey M.W."/>
            <person name="Tsang A."/>
        </authorList>
    </citation>
    <scope>NUCLEOTIDE SEQUENCE [LARGE SCALE GENOMIC DNA]</scope>
    <source>
        <strain evidence="4">ATCC 42464 / BCRC 31852 / DSM 1799</strain>
    </source>
</reference>
<dbReference type="InParanoid" id="G2QDN8"/>
<evidence type="ECO:0000313" key="4">
    <source>
        <dbReference type="Proteomes" id="UP000007322"/>
    </source>
</evidence>
<dbReference type="VEuPathDB" id="FungiDB:MYCTH_2305614"/>
<gene>
    <name evidence="3" type="ORF">MYCTH_2305614</name>
</gene>
<dbReference type="InterPro" id="IPR008936">
    <property type="entry name" value="Rho_GTPase_activation_prot"/>
</dbReference>
<dbReference type="GO" id="GO:0005096">
    <property type="term" value="F:GTPase activator activity"/>
    <property type="evidence" value="ECO:0007669"/>
    <property type="project" value="InterPro"/>
</dbReference>
<feature type="region of interest" description="Disordered" evidence="1">
    <location>
        <begin position="279"/>
        <end position="356"/>
    </location>
</feature>
<dbReference type="Gene3D" id="1.10.555.10">
    <property type="entry name" value="Rho GTPase activation protein"/>
    <property type="match status" value="1"/>
</dbReference>